<dbReference type="PANTHER" id="PTHR12560">
    <property type="entry name" value="LONGEVITY ASSURANCE FACTOR 1 LAG1"/>
    <property type="match status" value="1"/>
</dbReference>
<evidence type="ECO:0000313" key="8">
    <source>
        <dbReference type="EMBL" id="KIY95173.1"/>
    </source>
</evidence>
<feature type="domain" description="TLC" evidence="7">
    <location>
        <begin position="1"/>
        <end position="103"/>
    </location>
</feature>
<keyword evidence="4 5" id="KW-0472">Membrane</keyword>
<sequence>MGGMYVGEMVGTLLGGIGFTLGREMVAHHVVTIALMMFAYYGGLHRYGMMGMAVLDTSNFFLHSAKALHAAGLPRLAGVKDTAFKTFAAVFFVVRVALPPLCM</sequence>
<dbReference type="AlphaFoldDB" id="A0A0D2KHE4"/>
<dbReference type="PROSITE" id="PS50922">
    <property type="entry name" value="TLC"/>
    <property type="match status" value="1"/>
</dbReference>
<keyword evidence="9" id="KW-1185">Reference proteome</keyword>
<evidence type="ECO:0000256" key="5">
    <source>
        <dbReference type="PROSITE-ProRule" id="PRU00205"/>
    </source>
</evidence>
<dbReference type="KEGG" id="mng:MNEG_12788"/>
<evidence type="ECO:0000256" key="2">
    <source>
        <dbReference type="ARBA" id="ARBA00022692"/>
    </source>
</evidence>
<protein>
    <recommendedName>
        <fullName evidence="7">TLC domain-containing protein</fullName>
    </recommendedName>
</protein>
<accession>A0A0D2KHE4</accession>
<dbReference type="OrthoDB" id="506011at2759"/>
<feature type="transmembrane region" description="Helical" evidence="6">
    <location>
        <begin position="26"/>
        <end position="44"/>
    </location>
</feature>
<dbReference type="GeneID" id="25730185"/>
<evidence type="ECO:0000313" key="9">
    <source>
        <dbReference type="Proteomes" id="UP000054498"/>
    </source>
</evidence>
<evidence type="ECO:0000256" key="1">
    <source>
        <dbReference type="ARBA" id="ARBA00004141"/>
    </source>
</evidence>
<dbReference type="STRING" id="145388.A0A0D2KHE4"/>
<keyword evidence="3 6" id="KW-1133">Transmembrane helix</keyword>
<dbReference type="GO" id="GO:0005789">
    <property type="term" value="C:endoplasmic reticulum membrane"/>
    <property type="evidence" value="ECO:0007669"/>
    <property type="project" value="UniProtKB-SubCell"/>
</dbReference>
<evidence type="ECO:0000256" key="4">
    <source>
        <dbReference type="ARBA" id="ARBA00023136"/>
    </source>
</evidence>
<reference evidence="8 9" key="1">
    <citation type="journal article" date="2013" name="BMC Genomics">
        <title>Reconstruction of the lipid metabolism for the microalga Monoraphidium neglectum from its genome sequence reveals characteristics suitable for biofuel production.</title>
        <authorList>
            <person name="Bogen C."/>
            <person name="Al-Dilaimi A."/>
            <person name="Albersmeier A."/>
            <person name="Wichmann J."/>
            <person name="Grundmann M."/>
            <person name="Rupp O."/>
            <person name="Lauersen K.J."/>
            <person name="Blifernez-Klassen O."/>
            <person name="Kalinowski J."/>
            <person name="Goesmann A."/>
            <person name="Mussgnug J.H."/>
            <person name="Kruse O."/>
        </authorList>
    </citation>
    <scope>NUCLEOTIDE SEQUENCE [LARGE SCALE GENOMIC DNA]</scope>
    <source>
        <strain evidence="8 9">SAG 48.87</strain>
    </source>
</reference>
<evidence type="ECO:0000256" key="6">
    <source>
        <dbReference type="SAM" id="Phobius"/>
    </source>
</evidence>
<dbReference type="EMBL" id="KK103654">
    <property type="protein sequence ID" value="KIY95173.1"/>
    <property type="molecule type" value="Genomic_DNA"/>
</dbReference>
<dbReference type="Proteomes" id="UP000054498">
    <property type="component" value="Unassembled WGS sequence"/>
</dbReference>
<keyword evidence="2 5" id="KW-0812">Transmembrane</keyword>
<evidence type="ECO:0000259" key="7">
    <source>
        <dbReference type="PROSITE" id="PS50922"/>
    </source>
</evidence>
<dbReference type="GO" id="GO:0050291">
    <property type="term" value="F:sphingosine N-acyltransferase activity"/>
    <property type="evidence" value="ECO:0007669"/>
    <property type="project" value="InterPro"/>
</dbReference>
<dbReference type="InterPro" id="IPR016439">
    <property type="entry name" value="Lag1/Lac1-like"/>
</dbReference>
<proteinExistence type="predicted"/>
<dbReference type="InterPro" id="IPR006634">
    <property type="entry name" value="TLC-dom"/>
</dbReference>
<gene>
    <name evidence="8" type="ORF">MNEG_12788</name>
</gene>
<evidence type="ECO:0000256" key="3">
    <source>
        <dbReference type="ARBA" id="ARBA00022989"/>
    </source>
</evidence>
<comment type="subcellular location">
    <subcellularLocation>
        <location evidence="1">Membrane</location>
        <topology evidence="1">Multi-pass membrane protein</topology>
    </subcellularLocation>
</comment>
<dbReference type="RefSeq" id="XP_013894193.1">
    <property type="nucleotide sequence ID" value="XM_014038739.1"/>
</dbReference>
<dbReference type="PANTHER" id="PTHR12560:SF0">
    <property type="entry name" value="LD18904P"/>
    <property type="match status" value="1"/>
</dbReference>
<name>A0A0D2KHE4_9CHLO</name>
<dbReference type="GO" id="GO:0046513">
    <property type="term" value="P:ceramide biosynthetic process"/>
    <property type="evidence" value="ECO:0007669"/>
    <property type="project" value="InterPro"/>
</dbReference>
<organism evidence="8 9">
    <name type="scientific">Monoraphidium neglectum</name>
    <dbReference type="NCBI Taxonomy" id="145388"/>
    <lineage>
        <taxon>Eukaryota</taxon>
        <taxon>Viridiplantae</taxon>
        <taxon>Chlorophyta</taxon>
        <taxon>core chlorophytes</taxon>
        <taxon>Chlorophyceae</taxon>
        <taxon>CS clade</taxon>
        <taxon>Sphaeropleales</taxon>
        <taxon>Selenastraceae</taxon>
        <taxon>Monoraphidium</taxon>
    </lineage>
</organism>
<dbReference type="Pfam" id="PF03798">
    <property type="entry name" value="TRAM_LAG1_CLN8"/>
    <property type="match status" value="1"/>
</dbReference>